<dbReference type="PANTHER" id="PTHR30521">
    <property type="entry name" value="DEFERROCHELATASE/PEROXIDASE"/>
    <property type="match status" value="1"/>
</dbReference>
<keyword evidence="3" id="KW-0349">Heme</keyword>
<dbReference type="PANTHER" id="PTHR30521:SF4">
    <property type="entry name" value="DEFERROCHELATASE"/>
    <property type="match status" value="1"/>
</dbReference>
<dbReference type="InterPro" id="IPR006314">
    <property type="entry name" value="Dyp_peroxidase"/>
</dbReference>
<keyword evidence="4" id="KW-0479">Metal-binding</keyword>
<accession>A0A0C3QNM9</accession>
<dbReference type="Proteomes" id="UP000054248">
    <property type="component" value="Unassembled WGS sequence"/>
</dbReference>
<evidence type="ECO:0000256" key="5">
    <source>
        <dbReference type="ARBA" id="ARBA00023002"/>
    </source>
</evidence>
<evidence type="ECO:0000256" key="6">
    <source>
        <dbReference type="ARBA" id="ARBA00023004"/>
    </source>
</evidence>
<reference evidence="10 11" key="1">
    <citation type="submission" date="2014-04" db="EMBL/GenBank/DDBJ databases">
        <authorList>
            <consortium name="DOE Joint Genome Institute"/>
            <person name="Kuo A."/>
            <person name="Girlanda M."/>
            <person name="Perotto S."/>
            <person name="Kohler A."/>
            <person name="Nagy L.G."/>
            <person name="Floudas D."/>
            <person name="Copeland A."/>
            <person name="Barry K.W."/>
            <person name="Cichocki N."/>
            <person name="Veneault-Fourrey C."/>
            <person name="LaButti K."/>
            <person name="Lindquist E.A."/>
            <person name="Lipzen A."/>
            <person name="Lundell T."/>
            <person name="Morin E."/>
            <person name="Murat C."/>
            <person name="Sun H."/>
            <person name="Tunlid A."/>
            <person name="Henrissat B."/>
            <person name="Grigoriev I.V."/>
            <person name="Hibbett D.S."/>
            <person name="Martin F."/>
            <person name="Nordberg H.P."/>
            <person name="Cantor M.N."/>
            <person name="Hua S.X."/>
        </authorList>
    </citation>
    <scope>NUCLEOTIDE SEQUENCE [LARGE SCALE GENOMIC DNA]</scope>
    <source>
        <strain evidence="10 11">MUT 4182</strain>
    </source>
</reference>
<dbReference type="GO" id="GO:0004601">
    <property type="term" value="F:peroxidase activity"/>
    <property type="evidence" value="ECO:0007669"/>
    <property type="project" value="UniProtKB-KW"/>
</dbReference>
<dbReference type="GO" id="GO:0005829">
    <property type="term" value="C:cytosol"/>
    <property type="evidence" value="ECO:0007669"/>
    <property type="project" value="TreeGrafter"/>
</dbReference>
<evidence type="ECO:0000256" key="1">
    <source>
        <dbReference type="ARBA" id="ARBA00001970"/>
    </source>
</evidence>
<feature type="region of interest" description="Disordered" evidence="8">
    <location>
        <begin position="114"/>
        <end position="136"/>
    </location>
</feature>
<dbReference type="HOGENOM" id="CLU_015125_0_0_1"/>
<organism evidence="10 11">
    <name type="scientific">Tulasnella calospora MUT 4182</name>
    <dbReference type="NCBI Taxonomy" id="1051891"/>
    <lineage>
        <taxon>Eukaryota</taxon>
        <taxon>Fungi</taxon>
        <taxon>Dikarya</taxon>
        <taxon>Basidiomycota</taxon>
        <taxon>Agaricomycotina</taxon>
        <taxon>Agaricomycetes</taxon>
        <taxon>Cantharellales</taxon>
        <taxon>Tulasnellaceae</taxon>
        <taxon>Tulasnella</taxon>
    </lineage>
</organism>
<evidence type="ECO:0000313" key="11">
    <source>
        <dbReference type="Proteomes" id="UP000054248"/>
    </source>
</evidence>
<dbReference type="AlphaFoldDB" id="A0A0C3QNM9"/>
<dbReference type="Pfam" id="PF21105">
    <property type="entry name" value="DyP_N"/>
    <property type="match status" value="1"/>
</dbReference>
<dbReference type="GO" id="GO:0046872">
    <property type="term" value="F:metal ion binding"/>
    <property type="evidence" value="ECO:0007669"/>
    <property type="project" value="UniProtKB-KW"/>
</dbReference>
<comment type="similarity">
    <text evidence="7">Belongs to the DyP-type peroxidase family.</text>
</comment>
<dbReference type="OrthoDB" id="3207336at2759"/>
<evidence type="ECO:0000256" key="2">
    <source>
        <dbReference type="ARBA" id="ARBA00022559"/>
    </source>
</evidence>
<keyword evidence="6" id="KW-0408">Iron</keyword>
<name>A0A0C3QNM9_9AGAM</name>
<protein>
    <recommendedName>
        <fullName evidence="9">DyP dimeric alpha+beta barrel domain-containing protein</fullName>
    </recommendedName>
</protein>
<keyword evidence="11" id="KW-1185">Reference proteome</keyword>
<dbReference type="STRING" id="1051891.A0A0C3QNM9"/>
<gene>
    <name evidence="10" type="ORF">M407DRAFT_71445</name>
</gene>
<dbReference type="GO" id="GO:0020037">
    <property type="term" value="F:heme binding"/>
    <property type="evidence" value="ECO:0007669"/>
    <property type="project" value="InterPro"/>
</dbReference>
<dbReference type="SUPFAM" id="SSF54909">
    <property type="entry name" value="Dimeric alpha+beta barrel"/>
    <property type="match status" value="1"/>
</dbReference>
<evidence type="ECO:0000256" key="4">
    <source>
        <dbReference type="ARBA" id="ARBA00022723"/>
    </source>
</evidence>
<evidence type="ECO:0000256" key="3">
    <source>
        <dbReference type="ARBA" id="ARBA00022617"/>
    </source>
</evidence>
<dbReference type="EMBL" id="KN822991">
    <property type="protein sequence ID" value="KIO28749.1"/>
    <property type="molecule type" value="Genomic_DNA"/>
</dbReference>
<reference evidence="11" key="2">
    <citation type="submission" date="2015-01" db="EMBL/GenBank/DDBJ databases">
        <title>Evolutionary Origins and Diversification of the Mycorrhizal Mutualists.</title>
        <authorList>
            <consortium name="DOE Joint Genome Institute"/>
            <consortium name="Mycorrhizal Genomics Consortium"/>
            <person name="Kohler A."/>
            <person name="Kuo A."/>
            <person name="Nagy L.G."/>
            <person name="Floudas D."/>
            <person name="Copeland A."/>
            <person name="Barry K.W."/>
            <person name="Cichocki N."/>
            <person name="Veneault-Fourrey C."/>
            <person name="LaButti K."/>
            <person name="Lindquist E.A."/>
            <person name="Lipzen A."/>
            <person name="Lundell T."/>
            <person name="Morin E."/>
            <person name="Murat C."/>
            <person name="Riley R."/>
            <person name="Ohm R."/>
            <person name="Sun H."/>
            <person name="Tunlid A."/>
            <person name="Henrissat B."/>
            <person name="Grigoriev I.V."/>
            <person name="Hibbett D.S."/>
            <person name="Martin F."/>
        </authorList>
    </citation>
    <scope>NUCLEOTIDE SEQUENCE [LARGE SCALE GENOMIC DNA]</scope>
    <source>
        <strain evidence="11">MUT 4182</strain>
    </source>
</reference>
<keyword evidence="5" id="KW-0560">Oxidoreductase</keyword>
<evidence type="ECO:0000313" key="10">
    <source>
        <dbReference type="EMBL" id="KIO28749.1"/>
    </source>
</evidence>
<keyword evidence="2" id="KW-0575">Peroxidase</keyword>
<evidence type="ECO:0000256" key="8">
    <source>
        <dbReference type="SAM" id="MobiDB-lite"/>
    </source>
</evidence>
<feature type="domain" description="DyP dimeric alpha+beta barrel" evidence="9">
    <location>
        <begin position="33"/>
        <end position="191"/>
    </location>
</feature>
<proteinExistence type="inferred from homology"/>
<comment type="cofactor">
    <cofactor evidence="1">
        <name>heme b</name>
        <dbReference type="ChEBI" id="CHEBI:60344"/>
    </cofactor>
</comment>
<evidence type="ECO:0000259" key="9">
    <source>
        <dbReference type="Pfam" id="PF21105"/>
    </source>
</evidence>
<dbReference type="InterPro" id="IPR049509">
    <property type="entry name" value="DyP_N"/>
</dbReference>
<dbReference type="InterPro" id="IPR011008">
    <property type="entry name" value="Dimeric_a/b-barrel"/>
</dbReference>
<evidence type="ECO:0000256" key="7">
    <source>
        <dbReference type="ARBA" id="ARBA00025737"/>
    </source>
</evidence>
<dbReference type="PROSITE" id="PS51404">
    <property type="entry name" value="DYP_PEROXIDASE"/>
    <property type="match status" value="1"/>
</dbReference>
<dbReference type="NCBIfam" id="TIGR01413">
    <property type="entry name" value="Dyp_perox_fam"/>
    <property type="match status" value="1"/>
</dbReference>
<sequence>MAQVPVGQPTKSLPDNRSIIPLEQPDPSIDLTNIQGDVYPTFPKKVEQFIFFSITDPSVFRKKLGKFRKHITTAADVPLPKDRMVKLTQYQIGFSSSGMTALNIGSPGDSELIDGQKKGAENLGDEPAPESTPTNFVGKHWSQEWREKKIDGVILAASESSATCEEAAAKAIDIFGNSIKVEIIERGKVRPGTEEGHEHFGYLDGVSQPALKGLVKPHAGQLECEPGVIIMGLKGDEAPPFVDGQPGTPRQRPDWAVGGSVMAFRKLHQRVPEFDKFLEENPIQKHGLTHEEGVALRGARMVGRWKSGVPIDLSPEQDDPDFLDPEFINNFRYHLPEPGQARCPFSAHIRKTAPREHHDKPGAPLKLNPVLPHALIMRAGIPYGPEVTPAERQAQKTSEDRGLLFVSYQSLLGSFGFSFIQRTWANNPTFPPPEDNSFDPIIGNAKGVVRTRVASGTDATFTGENLEMKEDFIVAEGGEYFLIPPLKAIDRISNGESLPGL</sequence>